<dbReference type="PANTHER" id="PTHR15901">
    <property type="entry name" value="TESTICULAR HAPLOID EXPRESSED GENE PROTEIN"/>
    <property type="match status" value="1"/>
</dbReference>
<dbReference type="GeneID" id="120050778"/>
<dbReference type="Pfam" id="PF14912">
    <property type="entry name" value="THEG"/>
    <property type="match status" value="3"/>
</dbReference>
<sequence length="259" mass="28780">MCNKQSFLCYASAAHVSMATRMVQLAQPKPNLLRFPDRYCHTRSVYWLDELPPERNGSTTTFELTPHWSQLCGRKRLNSGFEQSRSSPQWEVSVAALSAYPSNRVCSLALPRLPTVGWEPDRPLLASLSRAVQTAVASPRVCQLACPKRRQGLYSPHSSKTSLAPPHPAATSSRLQLLALPKSDHPQYAQDRQVSWPVPGPVRKAVASERVQVLSQPNQRKALFQGYNPYTVTLAARSASASPRLQELCLPLPRKCKGK</sequence>
<accession>A0A8U0R106</accession>
<evidence type="ECO:0000313" key="4">
    <source>
        <dbReference type="RefSeq" id="XP_038853257.1"/>
    </source>
</evidence>
<dbReference type="RefSeq" id="XP_038853257.1">
    <property type="nucleotide sequence ID" value="XM_038997329.1"/>
</dbReference>
<protein>
    <submittedName>
        <fullName evidence="4">Testicular haploid expressed gene protein-like</fullName>
    </submittedName>
</protein>
<dbReference type="KEGG" id="snh:120050778"/>
<evidence type="ECO:0000313" key="3">
    <source>
        <dbReference type="Proteomes" id="UP000808372"/>
    </source>
</evidence>
<gene>
    <name evidence="4" type="primary">LOC120050778</name>
</gene>
<evidence type="ECO:0000256" key="2">
    <source>
        <dbReference type="SAM" id="MobiDB-lite"/>
    </source>
</evidence>
<proteinExistence type="predicted"/>
<dbReference type="Proteomes" id="UP000808372">
    <property type="component" value="Chromosome 7"/>
</dbReference>
<feature type="region of interest" description="Disordered" evidence="2">
    <location>
        <begin position="153"/>
        <end position="172"/>
    </location>
</feature>
<keyword evidence="3" id="KW-1185">Reference proteome</keyword>
<name>A0A8U0R106_SALNM</name>
<dbReference type="InterPro" id="IPR006623">
    <property type="entry name" value="THEG"/>
</dbReference>
<dbReference type="GO" id="GO:0007283">
    <property type="term" value="P:spermatogenesis"/>
    <property type="evidence" value="ECO:0007669"/>
    <property type="project" value="TreeGrafter"/>
</dbReference>
<evidence type="ECO:0000256" key="1">
    <source>
        <dbReference type="ARBA" id="ARBA00022737"/>
    </source>
</evidence>
<dbReference type="SMART" id="SM00705">
    <property type="entry name" value="THEG"/>
    <property type="match status" value="6"/>
</dbReference>
<dbReference type="PANTHER" id="PTHR15901:SF16">
    <property type="entry name" value="TESTICULAR HAPLOID EXPRESSED GENE PROTEIN"/>
    <property type="match status" value="1"/>
</dbReference>
<dbReference type="InterPro" id="IPR042401">
    <property type="entry name" value="SPMAP2-like"/>
</dbReference>
<dbReference type="AlphaFoldDB" id="A0A8U0R106"/>
<keyword evidence="1" id="KW-0677">Repeat</keyword>
<reference evidence="4" key="1">
    <citation type="submission" date="2025-08" db="UniProtKB">
        <authorList>
            <consortium name="RefSeq"/>
        </authorList>
    </citation>
    <scope>IDENTIFICATION</scope>
    <source>
        <tissue evidence="4">White muscle</tissue>
    </source>
</reference>
<organism evidence="3 4">
    <name type="scientific">Salvelinus namaycush</name>
    <name type="common">Lake trout</name>
    <name type="synonym">Salmo namaycush</name>
    <dbReference type="NCBI Taxonomy" id="8040"/>
    <lineage>
        <taxon>Eukaryota</taxon>
        <taxon>Metazoa</taxon>
        <taxon>Chordata</taxon>
        <taxon>Craniata</taxon>
        <taxon>Vertebrata</taxon>
        <taxon>Euteleostomi</taxon>
        <taxon>Actinopterygii</taxon>
        <taxon>Neopterygii</taxon>
        <taxon>Teleostei</taxon>
        <taxon>Protacanthopterygii</taxon>
        <taxon>Salmoniformes</taxon>
        <taxon>Salmonidae</taxon>
        <taxon>Salmoninae</taxon>
        <taxon>Salvelinus</taxon>
    </lineage>
</organism>